<evidence type="ECO:0000256" key="1">
    <source>
        <dbReference type="ARBA" id="ARBA00005051"/>
    </source>
</evidence>
<keyword evidence="6" id="KW-0067">ATP-binding</keyword>
<keyword evidence="7" id="KW-0289">Folate biosynthesis</keyword>
<dbReference type="Pfam" id="PF01288">
    <property type="entry name" value="HPPK"/>
    <property type="match status" value="1"/>
</dbReference>
<dbReference type="Proteomes" id="UP000714618">
    <property type="component" value="Unassembled WGS sequence"/>
</dbReference>
<evidence type="ECO:0000313" key="10">
    <source>
        <dbReference type="Proteomes" id="UP000714618"/>
    </source>
</evidence>
<sequence length="129" mass="14912">MPLFRRDMSINTKTRRKAYIALGSNVGDRLEMIEKACLALDQDPDINVTRTSSLYETEPMYVQDQARFLNGACEAIENELGRVKLIDKGPRSIDLDILLYENQVIDTERLKVPHILMLEREFVLRPLCE</sequence>
<dbReference type="Gene3D" id="3.30.70.560">
    <property type="entry name" value="7,8-Dihydro-6-hydroxymethylpterin-pyrophosphokinase HPPK"/>
    <property type="match status" value="2"/>
</dbReference>
<dbReference type="GO" id="GO:0016301">
    <property type="term" value="F:kinase activity"/>
    <property type="evidence" value="ECO:0007669"/>
    <property type="project" value="UniProtKB-KW"/>
</dbReference>
<dbReference type="SUPFAM" id="SSF55083">
    <property type="entry name" value="6-hydroxymethyl-7,8-dihydropterin pyrophosphokinase, HPPK"/>
    <property type="match status" value="1"/>
</dbReference>
<evidence type="ECO:0000259" key="8">
    <source>
        <dbReference type="PROSITE" id="PS00794"/>
    </source>
</evidence>
<evidence type="ECO:0000256" key="3">
    <source>
        <dbReference type="ARBA" id="ARBA00022679"/>
    </source>
</evidence>
<dbReference type="PANTHER" id="PTHR43071">
    <property type="entry name" value="2-AMINO-4-HYDROXY-6-HYDROXYMETHYLDIHYDROPTERIDINE PYROPHOSPHOKINASE"/>
    <property type="match status" value="1"/>
</dbReference>
<protein>
    <recommendedName>
        <fullName evidence="2">2-amino-4-hydroxy-6-hydroxymethyldihydropteridine diphosphokinase</fullName>
        <ecNumber evidence="2">2.7.6.3</ecNumber>
    </recommendedName>
</protein>
<evidence type="ECO:0000256" key="7">
    <source>
        <dbReference type="ARBA" id="ARBA00022909"/>
    </source>
</evidence>
<dbReference type="EMBL" id="CAIJEO010000008">
    <property type="protein sequence ID" value="CAD0098067.1"/>
    <property type="molecule type" value="Genomic_DNA"/>
</dbReference>
<feature type="domain" description="7,8-dihydro-6-hydroxymethylpterin-pyrophosphokinase" evidence="8">
    <location>
        <begin position="87"/>
        <end position="98"/>
    </location>
</feature>
<dbReference type="OrthoDB" id="615426at2759"/>
<dbReference type="InterPro" id="IPR000550">
    <property type="entry name" value="Hppk"/>
</dbReference>
<dbReference type="GO" id="GO:0003848">
    <property type="term" value="F:2-amino-4-hydroxy-6-hydroxymethyldihydropteridine diphosphokinase activity"/>
    <property type="evidence" value="ECO:0007669"/>
    <property type="project" value="UniProtKB-EC"/>
</dbReference>
<evidence type="ECO:0000313" key="9">
    <source>
        <dbReference type="EMBL" id="CAD0098067.1"/>
    </source>
</evidence>
<evidence type="ECO:0000256" key="5">
    <source>
        <dbReference type="ARBA" id="ARBA00022777"/>
    </source>
</evidence>
<keyword evidence="5" id="KW-0418">Kinase</keyword>
<organism evidence="9 10">
    <name type="scientific">Aureobasidium mustum</name>
    <dbReference type="NCBI Taxonomy" id="2773714"/>
    <lineage>
        <taxon>Eukaryota</taxon>
        <taxon>Fungi</taxon>
        <taxon>Dikarya</taxon>
        <taxon>Ascomycota</taxon>
        <taxon>Pezizomycotina</taxon>
        <taxon>Dothideomycetes</taxon>
        <taxon>Dothideomycetidae</taxon>
        <taxon>Dothideales</taxon>
        <taxon>Saccotheciaceae</taxon>
        <taxon>Aureobasidium</taxon>
    </lineage>
</organism>
<dbReference type="PROSITE" id="PS00794">
    <property type="entry name" value="HPPK"/>
    <property type="match status" value="1"/>
</dbReference>
<keyword evidence="4" id="KW-0547">Nucleotide-binding</keyword>
<dbReference type="PANTHER" id="PTHR43071:SF1">
    <property type="entry name" value="2-AMINO-4-HYDROXY-6-HYDROXYMETHYLDIHYDROPTERIDINE PYROPHOSPHOKINASE"/>
    <property type="match status" value="1"/>
</dbReference>
<dbReference type="CDD" id="cd00483">
    <property type="entry name" value="HPPK"/>
    <property type="match status" value="1"/>
</dbReference>
<evidence type="ECO:0000256" key="6">
    <source>
        <dbReference type="ARBA" id="ARBA00022840"/>
    </source>
</evidence>
<keyword evidence="3" id="KW-0808">Transferase</keyword>
<dbReference type="GO" id="GO:0005524">
    <property type="term" value="F:ATP binding"/>
    <property type="evidence" value="ECO:0007669"/>
    <property type="project" value="UniProtKB-KW"/>
</dbReference>
<name>A0A9N8K062_9PEZI</name>
<evidence type="ECO:0000256" key="4">
    <source>
        <dbReference type="ARBA" id="ARBA00022741"/>
    </source>
</evidence>
<dbReference type="GO" id="GO:0046656">
    <property type="term" value="P:folic acid biosynthetic process"/>
    <property type="evidence" value="ECO:0007669"/>
    <property type="project" value="UniProtKB-KW"/>
</dbReference>
<dbReference type="NCBIfam" id="TIGR01498">
    <property type="entry name" value="folK"/>
    <property type="match status" value="1"/>
</dbReference>
<keyword evidence="10" id="KW-1185">Reference proteome</keyword>
<proteinExistence type="predicted"/>
<comment type="pathway">
    <text evidence="1">Cofactor biosynthesis; tetrahydrofolate biosynthesis; 2-amino-4-hydroxy-6-hydroxymethyl-7,8-dihydropteridine diphosphate from 7,8-dihydroneopterin triphosphate: step 4/4.</text>
</comment>
<comment type="caution">
    <text evidence="9">The sequence shown here is derived from an EMBL/GenBank/DDBJ whole genome shotgun (WGS) entry which is preliminary data.</text>
</comment>
<evidence type="ECO:0000256" key="2">
    <source>
        <dbReference type="ARBA" id="ARBA00013253"/>
    </source>
</evidence>
<reference evidence="9" key="1">
    <citation type="submission" date="2020-06" db="EMBL/GenBank/DDBJ databases">
        <authorList>
            <person name="Onetto C."/>
        </authorList>
    </citation>
    <scope>NUCLEOTIDE SEQUENCE</scope>
</reference>
<dbReference type="EC" id="2.7.6.3" evidence="2"/>
<accession>A0A9N8K062</accession>
<dbReference type="AlphaFoldDB" id="A0A9N8K062"/>
<dbReference type="InterPro" id="IPR035907">
    <property type="entry name" value="Hppk_sf"/>
</dbReference>
<gene>
    <name evidence="9" type="ORF">AWRI4233_LOCUS6891</name>
</gene>